<comment type="caution">
    <text evidence="1">The sequence shown here is derived from an EMBL/GenBank/DDBJ whole genome shotgun (WGS) entry which is preliminary data.</text>
</comment>
<accession>A0AAD5RYW5</accession>
<gene>
    <name evidence="1" type="ORF">MKZ38_003212</name>
</gene>
<dbReference type="EMBL" id="JAKWBI020000001">
    <property type="protein sequence ID" value="KAJ2907355.1"/>
    <property type="molecule type" value="Genomic_DNA"/>
</dbReference>
<evidence type="ECO:0000313" key="1">
    <source>
        <dbReference type="EMBL" id="KAJ2907355.1"/>
    </source>
</evidence>
<keyword evidence="2" id="KW-1185">Reference proteome</keyword>
<evidence type="ECO:0000313" key="2">
    <source>
        <dbReference type="Proteomes" id="UP001201980"/>
    </source>
</evidence>
<reference evidence="1" key="1">
    <citation type="submission" date="2022-07" db="EMBL/GenBank/DDBJ databases">
        <title>Draft genome sequence of Zalerion maritima ATCC 34329, a (micro)plastics degrading marine fungus.</title>
        <authorList>
            <person name="Paco A."/>
            <person name="Goncalves M.F.M."/>
            <person name="Rocha-Santos T.A.P."/>
            <person name="Alves A."/>
        </authorList>
    </citation>
    <scope>NUCLEOTIDE SEQUENCE</scope>
    <source>
        <strain evidence="1">ATCC 34329</strain>
    </source>
</reference>
<sequence length="123" mass="13517">MEPKIQLFGCDASFAEETRHPDTRYTLSSDPPKAVFGVGQGRHPNVEDIVKEPLAGARSMCVFGSDLVLGWDGRSTPAYDLGCFPEGCFGASGSNVLLDEARGRQTLKVLVYRRHKFGRVPHH</sequence>
<dbReference type="Proteomes" id="UP001201980">
    <property type="component" value="Unassembled WGS sequence"/>
</dbReference>
<name>A0AAD5RYW5_9PEZI</name>
<organism evidence="1 2">
    <name type="scientific">Zalerion maritima</name>
    <dbReference type="NCBI Taxonomy" id="339359"/>
    <lineage>
        <taxon>Eukaryota</taxon>
        <taxon>Fungi</taxon>
        <taxon>Dikarya</taxon>
        <taxon>Ascomycota</taxon>
        <taxon>Pezizomycotina</taxon>
        <taxon>Sordariomycetes</taxon>
        <taxon>Lulworthiomycetidae</taxon>
        <taxon>Lulworthiales</taxon>
        <taxon>Lulworthiaceae</taxon>
        <taxon>Zalerion</taxon>
    </lineage>
</organism>
<proteinExistence type="predicted"/>
<dbReference type="AlphaFoldDB" id="A0AAD5RYW5"/>
<protein>
    <submittedName>
        <fullName evidence="1">Ankyrin repeat protein</fullName>
    </submittedName>
</protein>